<sequence length="102" mass="11045">MLQHQAFLLVAIHKRFGTFSHSSQGVEAPPLQQNIALHDEATICKLSVVLSYPFLSPILYKNVRSVTGSSPGNATTYDPGEGTAECPFTGTIRTGSDIAWPR</sequence>
<evidence type="ECO:0000313" key="3">
    <source>
        <dbReference type="Proteomes" id="UP001151532"/>
    </source>
</evidence>
<gene>
    <name evidence="2" type="ORF">OIU79_021694</name>
</gene>
<feature type="region of interest" description="Disordered" evidence="1">
    <location>
        <begin position="69"/>
        <end position="102"/>
    </location>
</feature>
<dbReference type="Proteomes" id="UP001151532">
    <property type="component" value="Chromosome 4"/>
</dbReference>
<evidence type="ECO:0000313" key="2">
    <source>
        <dbReference type="EMBL" id="KAJ6765550.1"/>
    </source>
</evidence>
<dbReference type="AlphaFoldDB" id="A0A9Q0WH46"/>
<organism evidence="2 3">
    <name type="scientific">Salix purpurea</name>
    <name type="common">Purple osier willow</name>
    <dbReference type="NCBI Taxonomy" id="77065"/>
    <lineage>
        <taxon>Eukaryota</taxon>
        <taxon>Viridiplantae</taxon>
        <taxon>Streptophyta</taxon>
        <taxon>Embryophyta</taxon>
        <taxon>Tracheophyta</taxon>
        <taxon>Spermatophyta</taxon>
        <taxon>Magnoliopsida</taxon>
        <taxon>eudicotyledons</taxon>
        <taxon>Gunneridae</taxon>
        <taxon>Pentapetalae</taxon>
        <taxon>rosids</taxon>
        <taxon>fabids</taxon>
        <taxon>Malpighiales</taxon>
        <taxon>Salicaceae</taxon>
        <taxon>Saliceae</taxon>
        <taxon>Salix</taxon>
    </lineage>
</organism>
<proteinExistence type="predicted"/>
<reference evidence="2" key="2">
    <citation type="journal article" date="2023" name="Int. J. Mol. Sci.">
        <title>De Novo Assembly and Annotation of 11 Diverse Shrub Willow (Salix) Genomes Reveals Novel Gene Organization in Sex-Linked Regions.</title>
        <authorList>
            <person name="Hyden B."/>
            <person name="Feng K."/>
            <person name="Yates T.B."/>
            <person name="Jawdy S."/>
            <person name="Cereghino C."/>
            <person name="Smart L.B."/>
            <person name="Muchero W."/>
        </authorList>
    </citation>
    <scope>NUCLEOTIDE SEQUENCE</scope>
    <source>
        <tissue evidence="2">Shoot tip</tissue>
    </source>
</reference>
<comment type="caution">
    <text evidence="2">The sequence shown here is derived from an EMBL/GenBank/DDBJ whole genome shotgun (WGS) entry which is preliminary data.</text>
</comment>
<keyword evidence="3" id="KW-1185">Reference proteome</keyword>
<dbReference type="EMBL" id="JAPFFK010000004">
    <property type="protein sequence ID" value="KAJ6765550.1"/>
    <property type="molecule type" value="Genomic_DNA"/>
</dbReference>
<protein>
    <submittedName>
        <fullName evidence="2">Uncharacterized protein</fullName>
    </submittedName>
</protein>
<name>A0A9Q0WH46_SALPP</name>
<evidence type="ECO:0000256" key="1">
    <source>
        <dbReference type="SAM" id="MobiDB-lite"/>
    </source>
</evidence>
<reference evidence="2" key="1">
    <citation type="submission" date="2022-11" db="EMBL/GenBank/DDBJ databases">
        <authorList>
            <person name="Hyden B.L."/>
            <person name="Feng K."/>
            <person name="Yates T."/>
            <person name="Jawdy S."/>
            <person name="Smart L.B."/>
            <person name="Muchero W."/>
        </authorList>
    </citation>
    <scope>NUCLEOTIDE SEQUENCE</scope>
    <source>
        <tissue evidence="2">Shoot tip</tissue>
    </source>
</reference>
<accession>A0A9Q0WH46</accession>